<keyword evidence="2" id="KW-1185">Reference proteome</keyword>
<evidence type="ECO:0000313" key="1">
    <source>
        <dbReference type="EMBL" id="CUA87499.1"/>
    </source>
</evidence>
<sequence>MTPWLSQDLSKLCLTLNIASLPEHTFTSVERAGCTGEQE</sequence>
<dbReference type="Proteomes" id="UP000243535">
    <property type="component" value="Unassembled WGS sequence"/>
</dbReference>
<dbReference type="AlphaFoldDB" id="A0A0K6H9R1"/>
<proteinExistence type="predicted"/>
<organism evidence="1 2">
    <name type="scientific">Gulbenkiania indica</name>
    <dbReference type="NCBI Taxonomy" id="375574"/>
    <lineage>
        <taxon>Bacteria</taxon>
        <taxon>Pseudomonadati</taxon>
        <taxon>Pseudomonadota</taxon>
        <taxon>Betaproteobacteria</taxon>
        <taxon>Neisseriales</taxon>
        <taxon>Chromobacteriaceae</taxon>
        <taxon>Gulbenkiania</taxon>
    </lineage>
</organism>
<dbReference type="EMBL" id="CYHA01000015">
    <property type="protein sequence ID" value="CUA87499.1"/>
    <property type="molecule type" value="Genomic_DNA"/>
</dbReference>
<reference evidence="2" key="1">
    <citation type="submission" date="2015-08" db="EMBL/GenBank/DDBJ databases">
        <authorList>
            <person name="Varghese N."/>
        </authorList>
    </citation>
    <scope>NUCLEOTIDE SEQUENCE [LARGE SCALE GENOMIC DNA]</scope>
    <source>
        <strain evidence="2">DSM 17901</strain>
    </source>
</reference>
<protein>
    <submittedName>
        <fullName evidence="1">Uncharacterized protein</fullName>
    </submittedName>
</protein>
<gene>
    <name evidence="1" type="ORF">Ga0061063_0173</name>
</gene>
<accession>A0A0K6H9R1</accession>
<evidence type="ECO:0000313" key="2">
    <source>
        <dbReference type="Proteomes" id="UP000243535"/>
    </source>
</evidence>
<name>A0A0K6H9R1_9NEIS</name>